<organism evidence="8 9">
    <name type="scientific">Chrysemys picta bellii</name>
    <name type="common">Western painted turtle</name>
    <name type="synonym">Emys bellii</name>
    <dbReference type="NCBI Taxonomy" id="8478"/>
    <lineage>
        <taxon>Eukaryota</taxon>
        <taxon>Metazoa</taxon>
        <taxon>Chordata</taxon>
        <taxon>Craniata</taxon>
        <taxon>Vertebrata</taxon>
        <taxon>Euteleostomi</taxon>
        <taxon>Archelosauria</taxon>
        <taxon>Testudinata</taxon>
        <taxon>Testudines</taxon>
        <taxon>Cryptodira</taxon>
        <taxon>Durocryptodira</taxon>
        <taxon>Testudinoidea</taxon>
        <taxon>Emydidae</taxon>
        <taxon>Chrysemys</taxon>
    </lineage>
</organism>
<feature type="region of interest" description="Disordered" evidence="5">
    <location>
        <begin position="258"/>
        <end position="310"/>
    </location>
</feature>
<dbReference type="PANTHER" id="PTHR12420">
    <property type="entry name" value="PHD FINGER PROTEIN"/>
    <property type="match status" value="1"/>
</dbReference>
<dbReference type="PROSITE" id="PS01359">
    <property type="entry name" value="ZF_PHD_1"/>
    <property type="match status" value="1"/>
</dbReference>
<dbReference type="InterPro" id="IPR051188">
    <property type="entry name" value="PHD-type_Zinc_Finger"/>
</dbReference>
<name>A0A8C3FR44_CHRPI</name>
<dbReference type="Pfam" id="PF13771">
    <property type="entry name" value="zf-HC5HC2H"/>
    <property type="match status" value="1"/>
</dbReference>
<dbReference type="Ensembl" id="ENSCPBT00000011597.1">
    <property type="protein sequence ID" value="ENSCPBP00000009657.1"/>
    <property type="gene ID" value="ENSCPBG00000007458.1"/>
</dbReference>
<dbReference type="OMA" id="SERGCIY"/>
<evidence type="ECO:0000259" key="6">
    <source>
        <dbReference type="PROSITE" id="PS50089"/>
    </source>
</evidence>
<dbReference type="Pfam" id="PF26054">
    <property type="entry name" value="PHD_G2E3"/>
    <property type="match status" value="1"/>
</dbReference>
<dbReference type="InterPro" id="IPR034732">
    <property type="entry name" value="EPHD"/>
</dbReference>
<dbReference type="InterPro" id="IPR001841">
    <property type="entry name" value="Znf_RING"/>
</dbReference>
<sequence>ADSDPDTYGQKCQQGKLCVHENCLVSSSPFPRGLMVLPRGRADPPTCCVCGCKGASVACQGRKCTKNFHFPCGSERGCIYQFFGEFKSFCWKHRPGQRVRRRQQQAETICIICLESMPGKPSYSAMVCPACKHAWFHRGCIQGHALRAALYHFRCPRCRDMGTFQREMFRMGIKIPDRDAAWEEDGAFSDQYHRHSRCDAGCCLYVGGREQSAEAGPWELLLCHSCGSQGTHRRCSSLGATRGPWECEDCAEPAGAGKERLERSRRAPRHAPGGTGCGEGSRVGTWTPWPSRKRMPRSAAGSTAQIPQPSLSRGPLGCSADCCRPAWRWHVPRAGHTCARPRA</sequence>
<dbReference type="GeneTree" id="ENSGT00950000182865"/>
<dbReference type="InterPro" id="IPR019786">
    <property type="entry name" value="Zinc_finger_PHD-type_CS"/>
</dbReference>
<feature type="domain" description="RING-type" evidence="6">
    <location>
        <begin position="110"/>
        <end position="159"/>
    </location>
</feature>
<keyword evidence="1" id="KW-0479">Metal-binding</keyword>
<evidence type="ECO:0000256" key="2">
    <source>
        <dbReference type="ARBA" id="ARBA00022771"/>
    </source>
</evidence>
<dbReference type="GO" id="GO:0005634">
    <property type="term" value="C:nucleus"/>
    <property type="evidence" value="ECO:0007669"/>
    <property type="project" value="TreeGrafter"/>
</dbReference>
<evidence type="ECO:0000256" key="3">
    <source>
        <dbReference type="ARBA" id="ARBA00022833"/>
    </source>
</evidence>
<dbReference type="SMART" id="SM00249">
    <property type="entry name" value="PHD"/>
    <property type="match status" value="3"/>
</dbReference>
<dbReference type="InterPro" id="IPR013083">
    <property type="entry name" value="Znf_RING/FYVE/PHD"/>
</dbReference>
<reference evidence="8" key="1">
    <citation type="submission" date="2025-08" db="UniProtKB">
        <authorList>
            <consortium name="Ensembl"/>
        </authorList>
    </citation>
    <scope>IDENTIFICATION</scope>
</reference>
<evidence type="ECO:0000313" key="8">
    <source>
        <dbReference type="Ensembl" id="ENSCPBP00000009657.1"/>
    </source>
</evidence>
<dbReference type="Gene3D" id="3.30.40.10">
    <property type="entry name" value="Zinc/RING finger domain, C3HC4 (zinc finger)"/>
    <property type="match status" value="2"/>
</dbReference>
<protein>
    <recommendedName>
        <fullName evidence="10">PHD finger protein 7</fullName>
    </recommendedName>
</protein>
<dbReference type="SUPFAM" id="SSF57850">
    <property type="entry name" value="RING/U-box"/>
    <property type="match status" value="1"/>
</dbReference>
<accession>A0A8C3FR44</accession>
<dbReference type="AlphaFoldDB" id="A0A8C3FR44"/>
<dbReference type="Proteomes" id="UP000694380">
    <property type="component" value="Unplaced"/>
</dbReference>
<evidence type="ECO:0000256" key="4">
    <source>
        <dbReference type="PROSITE-ProRule" id="PRU00175"/>
    </source>
</evidence>
<reference evidence="8" key="2">
    <citation type="submission" date="2025-09" db="UniProtKB">
        <authorList>
            <consortium name="Ensembl"/>
        </authorList>
    </citation>
    <scope>IDENTIFICATION</scope>
</reference>
<dbReference type="InterPro" id="IPR001965">
    <property type="entry name" value="Znf_PHD"/>
</dbReference>
<proteinExistence type="predicted"/>
<evidence type="ECO:0008006" key="10">
    <source>
        <dbReference type="Google" id="ProtNLM"/>
    </source>
</evidence>
<dbReference type="InterPro" id="IPR059102">
    <property type="entry name" value="PHD_PHF7/G2E3-like"/>
</dbReference>
<evidence type="ECO:0000313" key="9">
    <source>
        <dbReference type="Proteomes" id="UP000694380"/>
    </source>
</evidence>
<evidence type="ECO:0000259" key="7">
    <source>
        <dbReference type="PROSITE" id="PS51805"/>
    </source>
</evidence>
<dbReference type="PANTHER" id="PTHR12420:SF47">
    <property type="entry name" value="PHD FINGER PROTEIN 7"/>
    <property type="match status" value="1"/>
</dbReference>
<dbReference type="SUPFAM" id="SSF57903">
    <property type="entry name" value="FYVE/PHD zinc finger"/>
    <property type="match status" value="1"/>
</dbReference>
<dbReference type="PROSITE" id="PS50089">
    <property type="entry name" value="ZF_RING_2"/>
    <property type="match status" value="1"/>
</dbReference>
<keyword evidence="2 4" id="KW-0863">Zinc-finger</keyword>
<dbReference type="InterPro" id="IPR011011">
    <property type="entry name" value="Znf_FYVE_PHD"/>
</dbReference>
<evidence type="ECO:0000256" key="1">
    <source>
        <dbReference type="ARBA" id="ARBA00022723"/>
    </source>
</evidence>
<keyword evidence="3" id="KW-0862">Zinc</keyword>
<evidence type="ECO:0000256" key="5">
    <source>
        <dbReference type="SAM" id="MobiDB-lite"/>
    </source>
</evidence>
<dbReference type="SMART" id="SM00184">
    <property type="entry name" value="RING"/>
    <property type="match status" value="1"/>
</dbReference>
<feature type="domain" description="PHD-type" evidence="7">
    <location>
        <begin position="46"/>
        <end position="94"/>
    </location>
</feature>
<feature type="compositionally biased region" description="Polar residues" evidence="5">
    <location>
        <begin position="300"/>
        <end position="310"/>
    </location>
</feature>
<dbReference type="PROSITE" id="PS51805">
    <property type="entry name" value="EPHD"/>
    <property type="match status" value="1"/>
</dbReference>
<dbReference type="GO" id="GO:0008270">
    <property type="term" value="F:zinc ion binding"/>
    <property type="evidence" value="ECO:0007669"/>
    <property type="project" value="UniProtKB-KW"/>
</dbReference>
<keyword evidence="9" id="KW-1185">Reference proteome</keyword>